<dbReference type="EMBL" id="JH795864">
    <property type="protein sequence ID" value="EJU01271.1"/>
    <property type="molecule type" value="Genomic_DNA"/>
</dbReference>
<dbReference type="OrthoDB" id="3437016at2759"/>
<dbReference type="Gene3D" id="1.20.1250.20">
    <property type="entry name" value="MFS general substrate transporter like domains"/>
    <property type="match status" value="1"/>
</dbReference>
<dbReference type="AlphaFoldDB" id="M5FU87"/>
<keyword evidence="4 5" id="KW-0472">Membrane</keyword>
<dbReference type="PROSITE" id="PS50850">
    <property type="entry name" value="MFS"/>
    <property type="match status" value="1"/>
</dbReference>
<dbReference type="PANTHER" id="PTHR23501:SF102">
    <property type="entry name" value="DRUG TRANSPORTER, PUTATIVE (AFU_ORTHOLOGUE AFUA_3G08530)-RELATED"/>
    <property type="match status" value="1"/>
</dbReference>
<dbReference type="Pfam" id="PF07690">
    <property type="entry name" value="MFS_1"/>
    <property type="match status" value="1"/>
</dbReference>
<organism evidence="8 9">
    <name type="scientific">Dacryopinax primogenitus (strain DJM 731)</name>
    <name type="common">Brown rot fungus</name>
    <dbReference type="NCBI Taxonomy" id="1858805"/>
    <lineage>
        <taxon>Eukaryota</taxon>
        <taxon>Fungi</taxon>
        <taxon>Dikarya</taxon>
        <taxon>Basidiomycota</taxon>
        <taxon>Agaricomycotina</taxon>
        <taxon>Dacrymycetes</taxon>
        <taxon>Dacrymycetales</taxon>
        <taxon>Dacrymycetaceae</taxon>
        <taxon>Dacryopinax</taxon>
    </lineage>
</organism>
<keyword evidence="3 5" id="KW-1133">Transmembrane helix</keyword>
<dbReference type="GO" id="GO:0005886">
    <property type="term" value="C:plasma membrane"/>
    <property type="evidence" value="ECO:0007669"/>
    <property type="project" value="TreeGrafter"/>
</dbReference>
<protein>
    <submittedName>
        <fullName evidence="8">MFS-1</fullName>
    </submittedName>
</protein>
<evidence type="ECO:0000256" key="3">
    <source>
        <dbReference type="ARBA" id="ARBA00022989"/>
    </source>
</evidence>
<dbReference type="InterPro" id="IPR036259">
    <property type="entry name" value="MFS_trans_sf"/>
</dbReference>
<evidence type="ECO:0000256" key="5">
    <source>
        <dbReference type="SAM" id="Phobius"/>
    </source>
</evidence>
<sequence length="407" mass="43337">MAQIFGRQSSVLTFIFLFAVGSAVSGSAQNMTAMIAGRTVQGLGAGGILSMSEIVVSDLVPLRERGMYQGIINSVWALAGVTGPPIAGGFAGAGQWRWLFYINLPLCGVAFGLTFFFLKLKRPPGSVREKLGRIDWIGNGIIIIASTIVTLALVEGGIIHPWNSFQILVPLVIGIVGIGLFLVYENFWVIGEPMVPFDILSNRTSLSGYAAKSQHPALSVSFHVSPLLITAITVSATNHYVTQNVTSWALIMIGAGLMTTFTKDSSTATWVGYQIITAIGIGGLYAATTFPVLAPLSITKNAHALAFYIFLRTFAQTFGVSIGATVLQNELIRNLPSAFFSLFPADANIAYAAILQIPSLPEPLQDEVRVAFATSLSTLWKVTLGLAGGGADNDILHETDCFASGDR</sequence>
<feature type="transmembrane region" description="Helical" evidence="5">
    <location>
        <begin position="240"/>
        <end position="258"/>
    </location>
</feature>
<feature type="transmembrane region" description="Helical" evidence="5">
    <location>
        <begin position="270"/>
        <end position="293"/>
    </location>
</feature>
<dbReference type="GO" id="GO:0022857">
    <property type="term" value="F:transmembrane transporter activity"/>
    <property type="evidence" value="ECO:0007669"/>
    <property type="project" value="InterPro"/>
</dbReference>
<dbReference type="InterPro" id="IPR011701">
    <property type="entry name" value="MFS"/>
</dbReference>
<feature type="signal peptide" evidence="6">
    <location>
        <begin position="1"/>
        <end position="28"/>
    </location>
</feature>
<evidence type="ECO:0000259" key="7">
    <source>
        <dbReference type="PROSITE" id="PS50850"/>
    </source>
</evidence>
<dbReference type="PANTHER" id="PTHR23501">
    <property type="entry name" value="MAJOR FACILITATOR SUPERFAMILY"/>
    <property type="match status" value="1"/>
</dbReference>
<feature type="transmembrane region" description="Helical" evidence="5">
    <location>
        <begin position="74"/>
        <end position="92"/>
    </location>
</feature>
<feature type="transmembrane region" description="Helical" evidence="5">
    <location>
        <begin position="165"/>
        <end position="184"/>
    </location>
</feature>
<accession>M5FU87</accession>
<proteinExistence type="predicted"/>
<keyword evidence="2 5" id="KW-0812">Transmembrane</keyword>
<evidence type="ECO:0000256" key="2">
    <source>
        <dbReference type="ARBA" id="ARBA00022692"/>
    </source>
</evidence>
<feature type="chain" id="PRO_5004067259" evidence="6">
    <location>
        <begin position="29"/>
        <end position="407"/>
    </location>
</feature>
<feature type="domain" description="Major facilitator superfamily (MFS) profile" evidence="7">
    <location>
        <begin position="1"/>
        <end position="364"/>
    </location>
</feature>
<evidence type="ECO:0000313" key="8">
    <source>
        <dbReference type="EMBL" id="EJU01271.1"/>
    </source>
</evidence>
<dbReference type="GeneID" id="63683602"/>
<keyword evidence="9" id="KW-1185">Reference proteome</keyword>
<gene>
    <name evidence="8" type="ORF">DACRYDRAFT_107828</name>
</gene>
<dbReference type="OMA" id="MAEIIMA"/>
<feature type="transmembrane region" description="Helical" evidence="5">
    <location>
        <begin position="305"/>
        <end position="327"/>
    </location>
</feature>
<dbReference type="Proteomes" id="UP000030653">
    <property type="component" value="Unassembled WGS sequence"/>
</dbReference>
<evidence type="ECO:0000313" key="9">
    <source>
        <dbReference type="Proteomes" id="UP000030653"/>
    </source>
</evidence>
<feature type="transmembrane region" description="Helical" evidence="5">
    <location>
        <begin position="98"/>
        <end position="118"/>
    </location>
</feature>
<evidence type="ECO:0000256" key="1">
    <source>
        <dbReference type="ARBA" id="ARBA00004141"/>
    </source>
</evidence>
<reference evidence="8 9" key="1">
    <citation type="journal article" date="2012" name="Science">
        <title>The Paleozoic origin of enzymatic lignin decomposition reconstructed from 31 fungal genomes.</title>
        <authorList>
            <person name="Floudas D."/>
            <person name="Binder M."/>
            <person name="Riley R."/>
            <person name="Barry K."/>
            <person name="Blanchette R.A."/>
            <person name="Henrissat B."/>
            <person name="Martinez A.T."/>
            <person name="Otillar R."/>
            <person name="Spatafora J.W."/>
            <person name="Yadav J.S."/>
            <person name="Aerts A."/>
            <person name="Benoit I."/>
            <person name="Boyd A."/>
            <person name="Carlson A."/>
            <person name="Copeland A."/>
            <person name="Coutinho P.M."/>
            <person name="de Vries R.P."/>
            <person name="Ferreira P."/>
            <person name="Findley K."/>
            <person name="Foster B."/>
            <person name="Gaskell J."/>
            <person name="Glotzer D."/>
            <person name="Gorecki P."/>
            <person name="Heitman J."/>
            <person name="Hesse C."/>
            <person name="Hori C."/>
            <person name="Igarashi K."/>
            <person name="Jurgens J.A."/>
            <person name="Kallen N."/>
            <person name="Kersten P."/>
            <person name="Kohler A."/>
            <person name="Kuees U."/>
            <person name="Kumar T.K.A."/>
            <person name="Kuo A."/>
            <person name="LaButti K."/>
            <person name="Larrondo L.F."/>
            <person name="Lindquist E."/>
            <person name="Ling A."/>
            <person name="Lombard V."/>
            <person name="Lucas S."/>
            <person name="Lundell T."/>
            <person name="Martin R."/>
            <person name="McLaughlin D.J."/>
            <person name="Morgenstern I."/>
            <person name="Morin E."/>
            <person name="Murat C."/>
            <person name="Nagy L.G."/>
            <person name="Nolan M."/>
            <person name="Ohm R.A."/>
            <person name="Patyshakuliyeva A."/>
            <person name="Rokas A."/>
            <person name="Ruiz-Duenas F.J."/>
            <person name="Sabat G."/>
            <person name="Salamov A."/>
            <person name="Samejima M."/>
            <person name="Schmutz J."/>
            <person name="Slot J.C."/>
            <person name="St John F."/>
            <person name="Stenlid J."/>
            <person name="Sun H."/>
            <person name="Sun S."/>
            <person name="Syed K."/>
            <person name="Tsang A."/>
            <person name="Wiebenga A."/>
            <person name="Young D."/>
            <person name="Pisabarro A."/>
            <person name="Eastwood D.C."/>
            <person name="Martin F."/>
            <person name="Cullen D."/>
            <person name="Grigoriev I.V."/>
            <person name="Hibbett D.S."/>
        </authorList>
    </citation>
    <scope>NUCLEOTIDE SEQUENCE [LARGE SCALE GENOMIC DNA]</scope>
    <source>
        <strain evidence="8 9">DJM-731 SS1</strain>
    </source>
</reference>
<keyword evidence="6" id="KW-0732">Signal</keyword>
<feature type="transmembrane region" description="Helical" evidence="5">
    <location>
        <begin position="139"/>
        <end position="159"/>
    </location>
</feature>
<dbReference type="InterPro" id="IPR020846">
    <property type="entry name" value="MFS_dom"/>
</dbReference>
<name>M5FU87_DACPD</name>
<dbReference type="RefSeq" id="XP_040628168.1">
    <property type="nucleotide sequence ID" value="XM_040768540.1"/>
</dbReference>
<dbReference type="SUPFAM" id="SSF103473">
    <property type="entry name" value="MFS general substrate transporter"/>
    <property type="match status" value="1"/>
</dbReference>
<evidence type="ECO:0000256" key="6">
    <source>
        <dbReference type="SAM" id="SignalP"/>
    </source>
</evidence>
<dbReference type="HOGENOM" id="CLU_000960_22_0_1"/>
<evidence type="ECO:0000256" key="4">
    <source>
        <dbReference type="ARBA" id="ARBA00023136"/>
    </source>
</evidence>
<comment type="subcellular location">
    <subcellularLocation>
        <location evidence="1">Membrane</location>
        <topology evidence="1">Multi-pass membrane protein</topology>
    </subcellularLocation>
</comment>